<reference evidence="1 2" key="1">
    <citation type="submission" date="2017-09" db="EMBL/GenBank/DDBJ databases">
        <title>SPAdes assembly of the Mesoplasma lactucae genome.</title>
        <authorList>
            <person name="Knight T.F."/>
            <person name="Rubinstein R."/>
            <person name="Citino T."/>
        </authorList>
    </citation>
    <scope>NUCLEOTIDE SEQUENCE [LARGE SCALE GENOMIC DNA]</scope>
    <source>
        <strain evidence="1 2">831-C4</strain>
    </source>
</reference>
<keyword evidence="2" id="KW-1185">Reference proteome</keyword>
<evidence type="ECO:0000313" key="1">
    <source>
        <dbReference type="EMBL" id="ATG97368.1"/>
    </source>
</evidence>
<evidence type="ECO:0000313" key="2">
    <source>
        <dbReference type="Proteomes" id="UP000232227"/>
    </source>
</evidence>
<dbReference type="AlphaFoldDB" id="A0A291IRK5"/>
<accession>A0A291IRK5</accession>
<dbReference type="EMBL" id="CP023668">
    <property type="protein sequence ID" value="ATG97368.1"/>
    <property type="molecule type" value="Genomic_DNA"/>
</dbReference>
<protein>
    <submittedName>
        <fullName evidence="1">Uncharacterized protein</fullName>
    </submittedName>
</protein>
<dbReference type="Proteomes" id="UP000232227">
    <property type="component" value="Chromosome"/>
</dbReference>
<organism evidence="1 2">
    <name type="scientific">Mesoplasma lactucae ATCC 49193</name>
    <dbReference type="NCBI Taxonomy" id="81460"/>
    <lineage>
        <taxon>Bacteria</taxon>
        <taxon>Bacillati</taxon>
        <taxon>Mycoplasmatota</taxon>
        <taxon>Mollicutes</taxon>
        <taxon>Entomoplasmatales</taxon>
        <taxon>Entomoplasmataceae</taxon>
        <taxon>Mesoplasma</taxon>
    </lineage>
</organism>
<gene>
    <name evidence="1" type="ORF">CP520_01170</name>
</gene>
<dbReference type="RefSeq" id="WP_096862656.1">
    <property type="nucleotide sequence ID" value="NZ_CP023668.1"/>
</dbReference>
<proteinExistence type="predicted"/>
<sequence>MMNNPKKQLDNEFEFFEKGIALVIANLDYAAELLDSLNYKDIEHLEKIIANYEEVEDYHQWEKENKKLLDFTNKIFKDEAWQGEYELFALLNEPIFLNKYMDNLLVSSDYQDIGVDVVVKHLTDNFKTTIQKVLDYPNIANYLNAESMNVLRIIERDEKVKDWAEGLGIVMLFATNTFKTLTGADLDIYTLLVEADALLSYIYFLNDDSEDLEDEE</sequence>
<dbReference type="KEGG" id="mlac:CP520_01170"/>
<name>A0A291IRK5_9MOLU</name>